<feature type="domain" description="Ubiquitin-like" evidence="1">
    <location>
        <begin position="15"/>
        <end position="91"/>
    </location>
</feature>
<dbReference type="PROSITE" id="PS50053">
    <property type="entry name" value="UBIQUITIN_2"/>
    <property type="match status" value="1"/>
</dbReference>
<evidence type="ECO:0000313" key="2">
    <source>
        <dbReference type="EMBL" id="CAA7062650.1"/>
    </source>
</evidence>
<keyword evidence="3" id="KW-1185">Reference proteome</keyword>
<evidence type="ECO:0000259" key="1">
    <source>
        <dbReference type="PROSITE" id="PS50053"/>
    </source>
</evidence>
<dbReference type="Proteomes" id="UP000467841">
    <property type="component" value="Unassembled WGS sequence"/>
</dbReference>
<sequence>MSAASEEKKSSVPSSHVTLKVNTQRGYCFVLIKKDVELRLLMEAVSFEVGVEMSTLRFLYDGKRIRAHQTPNELELEDDFVIDALSIQGGGDGAAHRH</sequence>
<reference evidence="2" key="1">
    <citation type="submission" date="2020-01" db="EMBL/GenBank/DDBJ databases">
        <authorList>
            <person name="Mishra B."/>
        </authorList>
    </citation>
    <scope>NUCLEOTIDE SEQUENCE [LARGE SCALE GENOMIC DNA]</scope>
</reference>
<dbReference type="EMBL" id="CACVBM020001940">
    <property type="protein sequence ID" value="CAA7062650.1"/>
    <property type="molecule type" value="Genomic_DNA"/>
</dbReference>
<comment type="caution">
    <text evidence="2">The sequence shown here is derived from an EMBL/GenBank/DDBJ whole genome shotgun (WGS) entry which is preliminary data.</text>
</comment>
<dbReference type="Gene3D" id="3.10.20.90">
    <property type="entry name" value="Phosphatidylinositol 3-kinase Catalytic Subunit, Chain A, domain 1"/>
    <property type="match status" value="1"/>
</dbReference>
<gene>
    <name evidence="2" type="ORF">MERR_LOCUS49886</name>
</gene>
<proteinExistence type="predicted"/>
<dbReference type="InterPro" id="IPR029071">
    <property type="entry name" value="Ubiquitin-like_domsf"/>
</dbReference>
<dbReference type="SUPFAM" id="SSF54236">
    <property type="entry name" value="Ubiquitin-like"/>
    <property type="match status" value="1"/>
</dbReference>
<dbReference type="InterPro" id="IPR000626">
    <property type="entry name" value="Ubiquitin-like_dom"/>
</dbReference>
<accession>A0A6D2LDA3</accession>
<name>A0A6D2LDA3_9BRAS</name>
<dbReference type="Pfam" id="PF11976">
    <property type="entry name" value="Rad60-SLD"/>
    <property type="match status" value="1"/>
</dbReference>
<dbReference type="InterPro" id="IPR022617">
    <property type="entry name" value="Rad60/SUMO-like_dom"/>
</dbReference>
<dbReference type="OrthoDB" id="1090345at2759"/>
<dbReference type="AlphaFoldDB" id="A0A6D2LDA3"/>
<organism evidence="2 3">
    <name type="scientific">Microthlaspi erraticum</name>
    <dbReference type="NCBI Taxonomy" id="1685480"/>
    <lineage>
        <taxon>Eukaryota</taxon>
        <taxon>Viridiplantae</taxon>
        <taxon>Streptophyta</taxon>
        <taxon>Embryophyta</taxon>
        <taxon>Tracheophyta</taxon>
        <taxon>Spermatophyta</taxon>
        <taxon>Magnoliopsida</taxon>
        <taxon>eudicotyledons</taxon>
        <taxon>Gunneridae</taxon>
        <taxon>Pentapetalae</taxon>
        <taxon>rosids</taxon>
        <taxon>malvids</taxon>
        <taxon>Brassicales</taxon>
        <taxon>Brassicaceae</taxon>
        <taxon>Coluteocarpeae</taxon>
        <taxon>Microthlaspi</taxon>
    </lineage>
</organism>
<evidence type="ECO:0000313" key="3">
    <source>
        <dbReference type="Proteomes" id="UP000467841"/>
    </source>
</evidence>
<protein>
    <recommendedName>
        <fullName evidence="1">Ubiquitin-like domain-containing protein</fullName>
    </recommendedName>
</protein>
<dbReference type="PANTHER" id="PTHR10562">
    <property type="entry name" value="SMALL UBIQUITIN-RELATED MODIFIER"/>
    <property type="match status" value="1"/>
</dbReference>